<dbReference type="Pfam" id="PF00069">
    <property type="entry name" value="Pkinase"/>
    <property type="match status" value="1"/>
</dbReference>
<dbReference type="InterPro" id="IPR011009">
    <property type="entry name" value="Kinase-like_dom_sf"/>
</dbReference>
<evidence type="ECO:0000256" key="8">
    <source>
        <dbReference type="ARBA" id="ARBA00048679"/>
    </source>
</evidence>
<evidence type="ECO:0000256" key="4">
    <source>
        <dbReference type="ARBA" id="ARBA00022741"/>
    </source>
</evidence>
<organism evidence="12 13">
    <name type="scientific">Mitosporidium daphniae</name>
    <dbReference type="NCBI Taxonomy" id="1485682"/>
    <lineage>
        <taxon>Eukaryota</taxon>
        <taxon>Fungi</taxon>
        <taxon>Fungi incertae sedis</taxon>
        <taxon>Microsporidia</taxon>
        <taxon>Mitosporidium</taxon>
    </lineage>
</organism>
<dbReference type="Proteomes" id="UP000029725">
    <property type="component" value="Unassembled WGS sequence"/>
</dbReference>
<evidence type="ECO:0000256" key="10">
    <source>
        <dbReference type="RuleBase" id="RU000304"/>
    </source>
</evidence>
<comment type="catalytic activity">
    <reaction evidence="8">
        <text>L-seryl-[protein] + ATP = O-phospho-L-seryl-[protein] + ADP + H(+)</text>
        <dbReference type="Rhea" id="RHEA:17989"/>
        <dbReference type="Rhea" id="RHEA-COMP:9863"/>
        <dbReference type="Rhea" id="RHEA-COMP:11604"/>
        <dbReference type="ChEBI" id="CHEBI:15378"/>
        <dbReference type="ChEBI" id="CHEBI:29999"/>
        <dbReference type="ChEBI" id="CHEBI:30616"/>
        <dbReference type="ChEBI" id="CHEBI:83421"/>
        <dbReference type="ChEBI" id="CHEBI:456216"/>
        <dbReference type="EC" id="2.7.11.1"/>
    </reaction>
</comment>
<evidence type="ECO:0000313" key="13">
    <source>
        <dbReference type="Proteomes" id="UP000029725"/>
    </source>
</evidence>
<evidence type="ECO:0000259" key="11">
    <source>
        <dbReference type="PROSITE" id="PS50011"/>
    </source>
</evidence>
<gene>
    <name evidence="12" type="ORF">DI09_4p520</name>
</gene>
<accession>A0A098VQ99</accession>
<evidence type="ECO:0000256" key="2">
    <source>
        <dbReference type="ARBA" id="ARBA00022527"/>
    </source>
</evidence>
<evidence type="ECO:0000256" key="1">
    <source>
        <dbReference type="ARBA" id="ARBA00012513"/>
    </source>
</evidence>
<dbReference type="PROSITE" id="PS00107">
    <property type="entry name" value="PROTEIN_KINASE_ATP"/>
    <property type="match status" value="1"/>
</dbReference>
<reference evidence="12 13" key="1">
    <citation type="submission" date="2014-04" db="EMBL/GenBank/DDBJ databases">
        <title>A new species of microsporidia sheds light on the evolution of extreme parasitism.</title>
        <authorList>
            <person name="Haag K.L."/>
            <person name="James T.Y."/>
            <person name="Larsson R."/>
            <person name="Schaer T.M."/>
            <person name="Refardt D."/>
            <person name="Pombert J.-F."/>
            <person name="Ebert D."/>
        </authorList>
    </citation>
    <scope>NUCLEOTIDE SEQUENCE [LARGE SCALE GENOMIC DNA]</scope>
    <source>
        <strain evidence="12 13">UGP3</strain>
        <tissue evidence="12">Spores</tissue>
    </source>
</reference>
<keyword evidence="5" id="KW-0418">Kinase</keyword>
<sequence length="359" mass="40738">MSSKMGLPHFDGIYSQQLTMNKNRFKLIKEIGNGTSGKAILARDTKGSSSNLVVLKEIPLNPEELEVKDPLFLREEVEILSRLSHPNIIKYFGSFEESGFLYVVTEYANEGDLYQLLKKLKASRPPNDALEEDQILRFSFQLISALAYLHDLKVLHRDIKSRNIFLSSLPDVRTKSAYPNVVLKLGDFGISRTLTGTIELAHTAIGTPYYLSPEICESKPYDYKSDIWSLGCVIYEMCTLRHAFDSRHIRGLILKIIKAEFLPIPKYGATRCPNNSLLSSLISSLLQKDPNMRPSAKDLLLLSIMSKYNVPTKKVPEKPPQLTTSNLLPLKDAEINISLLTRKFKSLLEMWVRRCVIFI</sequence>
<dbReference type="PROSITE" id="PS00108">
    <property type="entry name" value="PROTEIN_KINASE_ST"/>
    <property type="match status" value="1"/>
</dbReference>
<dbReference type="Gene3D" id="1.10.510.10">
    <property type="entry name" value="Transferase(Phosphotransferase) domain 1"/>
    <property type="match status" value="1"/>
</dbReference>
<evidence type="ECO:0000256" key="7">
    <source>
        <dbReference type="ARBA" id="ARBA00047899"/>
    </source>
</evidence>
<dbReference type="InterPro" id="IPR017441">
    <property type="entry name" value="Protein_kinase_ATP_BS"/>
</dbReference>
<keyword evidence="13" id="KW-1185">Reference proteome</keyword>
<keyword evidence="6 9" id="KW-0067">ATP-binding</keyword>
<evidence type="ECO:0000256" key="9">
    <source>
        <dbReference type="PROSITE-ProRule" id="PRU10141"/>
    </source>
</evidence>
<dbReference type="EC" id="2.7.11.1" evidence="1"/>
<dbReference type="VEuPathDB" id="MicrosporidiaDB:DI09_4p520"/>
<dbReference type="SMART" id="SM00220">
    <property type="entry name" value="S_TKc"/>
    <property type="match status" value="1"/>
</dbReference>
<dbReference type="CDD" id="cd08215">
    <property type="entry name" value="STKc_Nek"/>
    <property type="match status" value="1"/>
</dbReference>
<dbReference type="InterPro" id="IPR000719">
    <property type="entry name" value="Prot_kinase_dom"/>
</dbReference>
<dbReference type="GeneID" id="25260190"/>
<dbReference type="InterPro" id="IPR051131">
    <property type="entry name" value="NEK_Ser/Thr_kinase_NIMA"/>
</dbReference>
<dbReference type="HOGENOM" id="CLU_000288_63_23_1"/>
<evidence type="ECO:0000313" key="12">
    <source>
        <dbReference type="EMBL" id="KGG50969.1"/>
    </source>
</evidence>
<comment type="catalytic activity">
    <reaction evidence="7">
        <text>L-threonyl-[protein] + ATP = O-phospho-L-threonyl-[protein] + ADP + H(+)</text>
        <dbReference type="Rhea" id="RHEA:46608"/>
        <dbReference type="Rhea" id="RHEA-COMP:11060"/>
        <dbReference type="Rhea" id="RHEA-COMP:11605"/>
        <dbReference type="ChEBI" id="CHEBI:15378"/>
        <dbReference type="ChEBI" id="CHEBI:30013"/>
        <dbReference type="ChEBI" id="CHEBI:30616"/>
        <dbReference type="ChEBI" id="CHEBI:61977"/>
        <dbReference type="ChEBI" id="CHEBI:456216"/>
        <dbReference type="EC" id="2.7.11.1"/>
    </reaction>
</comment>
<evidence type="ECO:0000256" key="5">
    <source>
        <dbReference type="ARBA" id="ARBA00022777"/>
    </source>
</evidence>
<comment type="caution">
    <text evidence="12">The sequence shown here is derived from an EMBL/GenBank/DDBJ whole genome shotgun (WGS) entry which is preliminary data.</text>
</comment>
<dbReference type="PANTHER" id="PTHR44899">
    <property type="entry name" value="CAMK FAMILY PROTEIN KINASE"/>
    <property type="match status" value="1"/>
</dbReference>
<dbReference type="EMBL" id="JMKJ01000444">
    <property type="protein sequence ID" value="KGG50969.1"/>
    <property type="molecule type" value="Genomic_DNA"/>
</dbReference>
<feature type="binding site" evidence="9">
    <location>
        <position position="56"/>
    </location>
    <ligand>
        <name>ATP</name>
        <dbReference type="ChEBI" id="CHEBI:30616"/>
    </ligand>
</feature>
<dbReference type="InterPro" id="IPR008271">
    <property type="entry name" value="Ser/Thr_kinase_AS"/>
</dbReference>
<dbReference type="GO" id="GO:0005524">
    <property type="term" value="F:ATP binding"/>
    <property type="evidence" value="ECO:0007669"/>
    <property type="project" value="UniProtKB-UniRule"/>
</dbReference>
<dbReference type="PANTHER" id="PTHR44899:SF3">
    <property type="entry name" value="SERINE_THREONINE-PROTEIN KINASE NEK1"/>
    <property type="match status" value="1"/>
</dbReference>
<name>A0A098VQ99_9MICR</name>
<keyword evidence="3" id="KW-0808">Transferase</keyword>
<dbReference type="PROSITE" id="PS50011">
    <property type="entry name" value="PROTEIN_KINASE_DOM"/>
    <property type="match status" value="1"/>
</dbReference>
<dbReference type="GO" id="GO:0004674">
    <property type="term" value="F:protein serine/threonine kinase activity"/>
    <property type="evidence" value="ECO:0007669"/>
    <property type="project" value="UniProtKB-KW"/>
</dbReference>
<protein>
    <recommendedName>
        <fullName evidence="1">non-specific serine/threonine protein kinase</fullName>
        <ecNumber evidence="1">2.7.11.1</ecNumber>
    </recommendedName>
</protein>
<feature type="domain" description="Protein kinase" evidence="11">
    <location>
        <begin position="25"/>
        <end position="305"/>
    </location>
</feature>
<dbReference type="RefSeq" id="XP_013237396.1">
    <property type="nucleotide sequence ID" value="XM_013381942.1"/>
</dbReference>
<dbReference type="SUPFAM" id="SSF56112">
    <property type="entry name" value="Protein kinase-like (PK-like)"/>
    <property type="match status" value="1"/>
</dbReference>
<comment type="similarity">
    <text evidence="10">Belongs to the protein kinase superfamily.</text>
</comment>
<evidence type="ECO:0000256" key="6">
    <source>
        <dbReference type="ARBA" id="ARBA00022840"/>
    </source>
</evidence>
<dbReference type="OrthoDB" id="2195230at2759"/>
<dbReference type="AlphaFoldDB" id="A0A098VQ99"/>
<keyword evidence="4 9" id="KW-0547">Nucleotide-binding</keyword>
<proteinExistence type="inferred from homology"/>
<evidence type="ECO:0000256" key="3">
    <source>
        <dbReference type="ARBA" id="ARBA00022679"/>
    </source>
</evidence>
<keyword evidence="2 10" id="KW-0723">Serine/threonine-protein kinase</keyword>